<keyword evidence="2" id="KW-1185">Reference proteome</keyword>
<sequence length="72" mass="8664">MWPVHYIIATDVFKKIKREAVDEAWRNTVLQPCLYIVKRFLKNDDHNIININYHYLYLVFDPRPSPKSKSNS</sequence>
<gene>
    <name evidence="1" type="ORF">H5410_001669</name>
</gene>
<dbReference type="EMBL" id="JACXVP010000001">
    <property type="protein sequence ID" value="KAG5629952.1"/>
    <property type="molecule type" value="Genomic_DNA"/>
</dbReference>
<protein>
    <submittedName>
        <fullName evidence="1">Uncharacterized protein</fullName>
    </submittedName>
</protein>
<reference evidence="1 2" key="1">
    <citation type="submission" date="2020-09" db="EMBL/GenBank/DDBJ databases">
        <title>De no assembly of potato wild relative species, Solanum commersonii.</title>
        <authorList>
            <person name="Cho K."/>
        </authorList>
    </citation>
    <scope>NUCLEOTIDE SEQUENCE [LARGE SCALE GENOMIC DNA]</scope>
    <source>
        <strain evidence="1">LZ3.2</strain>
        <tissue evidence="1">Leaf</tissue>
    </source>
</reference>
<evidence type="ECO:0000313" key="1">
    <source>
        <dbReference type="EMBL" id="KAG5629952.1"/>
    </source>
</evidence>
<proteinExistence type="predicted"/>
<dbReference type="Proteomes" id="UP000824120">
    <property type="component" value="Chromosome 1"/>
</dbReference>
<organism evidence="1 2">
    <name type="scientific">Solanum commersonii</name>
    <name type="common">Commerson's wild potato</name>
    <name type="synonym">Commerson's nightshade</name>
    <dbReference type="NCBI Taxonomy" id="4109"/>
    <lineage>
        <taxon>Eukaryota</taxon>
        <taxon>Viridiplantae</taxon>
        <taxon>Streptophyta</taxon>
        <taxon>Embryophyta</taxon>
        <taxon>Tracheophyta</taxon>
        <taxon>Spermatophyta</taxon>
        <taxon>Magnoliopsida</taxon>
        <taxon>eudicotyledons</taxon>
        <taxon>Gunneridae</taxon>
        <taxon>Pentapetalae</taxon>
        <taxon>asterids</taxon>
        <taxon>lamiids</taxon>
        <taxon>Solanales</taxon>
        <taxon>Solanaceae</taxon>
        <taxon>Solanoideae</taxon>
        <taxon>Solaneae</taxon>
        <taxon>Solanum</taxon>
    </lineage>
</organism>
<evidence type="ECO:0000313" key="2">
    <source>
        <dbReference type="Proteomes" id="UP000824120"/>
    </source>
</evidence>
<dbReference type="AlphaFoldDB" id="A0A9J6AZP0"/>
<name>A0A9J6AZP0_SOLCO</name>
<comment type="caution">
    <text evidence="1">The sequence shown here is derived from an EMBL/GenBank/DDBJ whole genome shotgun (WGS) entry which is preliminary data.</text>
</comment>
<accession>A0A9J6AZP0</accession>